<sequence>MFRSNTYVEVIVAACLYHIRSHYPNLPQVRLTEEEVLGNRNVRLLCMEVLTLVFSELVGIVKDSGKFFASYLSDLLSRSKVQKILLHCLAASVYDSQPRDSTEEEKNITFTETIVEFNERPMRLGKSNNYQANDFQDTYQVHLLRLMATLIVLEDTVLSQNGSEKDINSVGSKTVDSVLEKKVNPRLSQASS</sequence>
<dbReference type="Proteomes" id="UP000054359">
    <property type="component" value="Unassembled WGS sequence"/>
</dbReference>
<dbReference type="GO" id="GO:0005829">
    <property type="term" value="C:cytosol"/>
    <property type="evidence" value="ECO:0007669"/>
    <property type="project" value="GOC"/>
</dbReference>
<evidence type="ECO:0000313" key="2">
    <source>
        <dbReference type="EMBL" id="KFM80812.1"/>
    </source>
</evidence>
<dbReference type="Pfam" id="PF24601">
    <property type="entry name" value="TPR_DOP1"/>
    <property type="match status" value="1"/>
</dbReference>
<evidence type="ECO:0000313" key="3">
    <source>
        <dbReference type="Proteomes" id="UP000054359"/>
    </source>
</evidence>
<dbReference type="OrthoDB" id="297643at2759"/>
<dbReference type="AlphaFoldDB" id="A0A087UTX3"/>
<dbReference type="PANTHER" id="PTHR14042:SF24">
    <property type="entry name" value="PROTEIN DOPEY-1 HOMOLOG"/>
    <property type="match status" value="1"/>
</dbReference>
<feature type="domain" description="DOP1-like TPR" evidence="1">
    <location>
        <begin position="2"/>
        <end position="177"/>
    </location>
</feature>
<keyword evidence="3" id="KW-1185">Reference proteome</keyword>
<gene>
    <name evidence="2" type="ORF">X975_11049</name>
</gene>
<dbReference type="STRING" id="407821.A0A087UTX3"/>
<name>A0A087UTX3_STEMI</name>
<dbReference type="GO" id="GO:0006895">
    <property type="term" value="P:Golgi to endosome transport"/>
    <property type="evidence" value="ECO:0007669"/>
    <property type="project" value="InterPro"/>
</dbReference>
<proteinExistence type="predicted"/>
<dbReference type="InterPro" id="IPR040314">
    <property type="entry name" value="DOP1"/>
</dbReference>
<dbReference type="GO" id="GO:0005768">
    <property type="term" value="C:endosome"/>
    <property type="evidence" value="ECO:0007669"/>
    <property type="project" value="TreeGrafter"/>
</dbReference>
<reference evidence="2 3" key="1">
    <citation type="submission" date="2013-11" db="EMBL/GenBank/DDBJ databases">
        <title>Genome sequencing of Stegodyphus mimosarum.</title>
        <authorList>
            <person name="Bechsgaard J."/>
        </authorList>
    </citation>
    <scope>NUCLEOTIDE SEQUENCE [LARGE SCALE GENOMIC DNA]</scope>
</reference>
<dbReference type="PANTHER" id="PTHR14042">
    <property type="entry name" value="DOPEY-RELATED"/>
    <property type="match status" value="1"/>
</dbReference>
<protein>
    <submittedName>
        <fullName evidence="2">Protein dopey-1</fullName>
    </submittedName>
</protein>
<organism evidence="2 3">
    <name type="scientific">Stegodyphus mimosarum</name>
    <name type="common">African social velvet spider</name>
    <dbReference type="NCBI Taxonomy" id="407821"/>
    <lineage>
        <taxon>Eukaryota</taxon>
        <taxon>Metazoa</taxon>
        <taxon>Ecdysozoa</taxon>
        <taxon>Arthropoda</taxon>
        <taxon>Chelicerata</taxon>
        <taxon>Arachnida</taxon>
        <taxon>Araneae</taxon>
        <taxon>Araneomorphae</taxon>
        <taxon>Entelegynae</taxon>
        <taxon>Eresoidea</taxon>
        <taxon>Eresidae</taxon>
        <taxon>Stegodyphus</taxon>
    </lineage>
</organism>
<dbReference type="EMBL" id="KK121590">
    <property type="protein sequence ID" value="KFM80812.1"/>
    <property type="molecule type" value="Genomic_DNA"/>
</dbReference>
<feature type="non-terminal residue" evidence="2">
    <location>
        <position position="192"/>
    </location>
</feature>
<dbReference type="InterPro" id="IPR056459">
    <property type="entry name" value="TPR_DOP1"/>
</dbReference>
<evidence type="ECO:0000259" key="1">
    <source>
        <dbReference type="Pfam" id="PF24601"/>
    </source>
</evidence>
<dbReference type="GO" id="GO:0005802">
    <property type="term" value="C:trans-Golgi network"/>
    <property type="evidence" value="ECO:0007669"/>
    <property type="project" value="TreeGrafter"/>
</dbReference>
<accession>A0A087UTX3</accession>